<proteinExistence type="predicted"/>
<evidence type="ECO:0000313" key="3">
    <source>
        <dbReference type="Proteomes" id="UP000182321"/>
    </source>
</evidence>
<evidence type="ECO:0000259" key="1">
    <source>
        <dbReference type="Pfam" id="PF20097"/>
    </source>
</evidence>
<feature type="domain" description="DUF6487" evidence="1">
    <location>
        <begin position="3"/>
        <end position="63"/>
    </location>
</feature>
<dbReference type="Pfam" id="PF20097">
    <property type="entry name" value="DUF6487"/>
    <property type="match status" value="1"/>
</dbReference>
<keyword evidence="3" id="KW-1185">Reference proteome</keyword>
<dbReference type="RefSeq" id="WP_074791256.1">
    <property type="nucleotide sequence ID" value="NZ_FNZX01000011.1"/>
</dbReference>
<evidence type="ECO:0000313" key="2">
    <source>
        <dbReference type="EMBL" id="SEK79746.1"/>
    </source>
</evidence>
<dbReference type="EMBL" id="FNZX01000011">
    <property type="protein sequence ID" value="SEK79746.1"/>
    <property type="molecule type" value="Genomic_DNA"/>
</dbReference>
<dbReference type="AlphaFoldDB" id="A0A1H7JZR4"/>
<name>A0A1H7JZR4_9FIRM</name>
<gene>
    <name evidence="2" type="ORF">SAMN02910377_01842</name>
</gene>
<sequence length="84" mass="9996">MNCPNCGKEMRPGIVRANPLRDNKVFWYPENYKNKSIINEEPVALSLQAEGYYCDECMTAFASFQKKEYGNFERLFYKIFDKEY</sequence>
<dbReference type="InterPro" id="IPR045504">
    <property type="entry name" value="DUF6487"/>
</dbReference>
<organism evidence="2 3">
    <name type="scientific">Pseudobutyrivibrio ruminis</name>
    <dbReference type="NCBI Taxonomy" id="46206"/>
    <lineage>
        <taxon>Bacteria</taxon>
        <taxon>Bacillati</taxon>
        <taxon>Bacillota</taxon>
        <taxon>Clostridia</taxon>
        <taxon>Lachnospirales</taxon>
        <taxon>Lachnospiraceae</taxon>
        <taxon>Pseudobutyrivibrio</taxon>
    </lineage>
</organism>
<accession>A0A1H7JZR4</accession>
<dbReference type="Proteomes" id="UP000182321">
    <property type="component" value="Unassembled WGS sequence"/>
</dbReference>
<protein>
    <recommendedName>
        <fullName evidence="1">DUF6487 domain-containing protein</fullName>
    </recommendedName>
</protein>
<reference evidence="3" key="1">
    <citation type="submission" date="2016-10" db="EMBL/GenBank/DDBJ databases">
        <authorList>
            <person name="Varghese N."/>
        </authorList>
    </citation>
    <scope>NUCLEOTIDE SEQUENCE [LARGE SCALE GENOMIC DNA]</scope>
    <source>
        <strain evidence="3">ACV-9</strain>
    </source>
</reference>